<dbReference type="PANTHER" id="PTHR11236:SF18">
    <property type="entry name" value="AMINODEOXYCHORISMATE SYNTHASE"/>
    <property type="match status" value="1"/>
</dbReference>
<feature type="domain" description="Glutamine amidotransferase" evidence="10">
    <location>
        <begin position="7"/>
        <end position="208"/>
    </location>
</feature>
<evidence type="ECO:0000256" key="3">
    <source>
        <dbReference type="ARBA" id="ARBA00005970"/>
    </source>
</evidence>
<comment type="caution">
    <text evidence="13">The sequence shown here is derived from an EMBL/GenBank/DDBJ whole genome shotgun (WGS) entry which is preliminary data.</text>
</comment>
<dbReference type="GO" id="GO:0005737">
    <property type="term" value="C:cytoplasm"/>
    <property type="evidence" value="ECO:0007669"/>
    <property type="project" value="TreeGrafter"/>
</dbReference>
<dbReference type="GO" id="GO:0046656">
    <property type="term" value="P:folic acid biosynthetic process"/>
    <property type="evidence" value="ECO:0007669"/>
    <property type="project" value="UniProtKB-KW"/>
</dbReference>
<evidence type="ECO:0000256" key="1">
    <source>
        <dbReference type="ARBA" id="ARBA00001000"/>
    </source>
</evidence>
<feature type="domain" description="Chorismate-utilising enzyme C-terminal" evidence="11">
    <location>
        <begin position="502"/>
        <end position="762"/>
    </location>
</feature>
<dbReference type="InterPro" id="IPR019999">
    <property type="entry name" value="Anth_synth_I-like"/>
</dbReference>
<keyword evidence="6" id="KW-0289">Folate biosynthesis</keyword>
<dbReference type="Proteomes" id="UP001163105">
    <property type="component" value="Unassembled WGS sequence"/>
</dbReference>
<dbReference type="InterPro" id="IPR006805">
    <property type="entry name" value="Anth_synth_I_N"/>
</dbReference>
<keyword evidence="14" id="KW-1185">Reference proteome</keyword>
<evidence type="ECO:0000256" key="4">
    <source>
        <dbReference type="ARBA" id="ARBA00013139"/>
    </source>
</evidence>
<proteinExistence type="inferred from homology"/>
<dbReference type="PANTHER" id="PTHR11236">
    <property type="entry name" value="AMINOBENZOATE/ANTHRANILATE SYNTHASE"/>
    <property type="match status" value="1"/>
</dbReference>
<dbReference type="InterPro" id="IPR015890">
    <property type="entry name" value="Chorismate_C"/>
</dbReference>
<dbReference type="SUPFAM" id="SSF56322">
    <property type="entry name" value="ADC synthase"/>
    <property type="match status" value="1"/>
</dbReference>
<keyword evidence="7" id="KW-0315">Glutamine amidotransferase</keyword>
<reference evidence="13" key="1">
    <citation type="submission" date="2023-01" db="EMBL/GenBank/DDBJ databases">
        <title>The growth and conidiation of Purpureocillium lavendulum are regulated by nitrogen source and histone H3K14 acetylation.</title>
        <authorList>
            <person name="Tang P."/>
            <person name="Han J."/>
            <person name="Zhang C."/>
            <person name="Tang P."/>
            <person name="Qi F."/>
            <person name="Zhang K."/>
            <person name="Liang L."/>
        </authorList>
    </citation>
    <scope>NUCLEOTIDE SEQUENCE</scope>
    <source>
        <strain evidence="13">YMF1.00683</strain>
    </source>
</reference>
<dbReference type="InterPro" id="IPR005801">
    <property type="entry name" value="ADC_synthase"/>
</dbReference>
<feature type="domain" description="Anthranilate synthase component I N-terminal" evidence="12">
    <location>
        <begin position="291"/>
        <end position="438"/>
    </location>
</feature>
<dbReference type="GO" id="GO:0000162">
    <property type="term" value="P:L-tryptophan biosynthetic process"/>
    <property type="evidence" value="ECO:0007669"/>
    <property type="project" value="TreeGrafter"/>
</dbReference>
<comment type="pathway">
    <text evidence="2">Cofactor biosynthesis; tetrahydrofolate biosynthesis; 4-aminobenzoate from chorismate: step 1/2.</text>
</comment>
<dbReference type="PRINTS" id="PR00096">
    <property type="entry name" value="GATASE"/>
</dbReference>
<dbReference type="Gene3D" id="3.60.120.10">
    <property type="entry name" value="Anthranilate synthase"/>
    <property type="match status" value="1"/>
</dbReference>
<organism evidence="13 14">
    <name type="scientific">Purpureocillium lavendulum</name>
    <dbReference type="NCBI Taxonomy" id="1247861"/>
    <lineage>
        <taxon>Eukaryota</taxon>
        <taxon>Fungi</taxon>
        <taxon>Dikarya</taxon>
        <taxon>Ascomycota</taxon>
        <taxon>Pezizomycotina</taxon>
        <taxon>Sordariomycetes</taxon>
        <taxon>Hypocreomycetidae</taxon>
        <taxon>Hypocreales</taxon>
        <taxon>Ophiocordycipitaceae</taxon>
        <taxon>Purpureocillium</taxon>
    </lineage>
</organism>
<dbReference type="InterPro" id="IPR029062">
    <property type="entry name" value="Class_I_gatase-like"/>
</dbReference>
<dbReference type="Gene3D" id="3.40.50.880">
    <property type="match status" value="1"/>
</dbReference>
<comment type="similarity">
    <text evidence="3">In the C-terminal section; belongs to the anthranilate synthase component I family.</text>
</comment>
<evidence type="ECO:0000256" key="8">
    <source>
        <dbReference type="ARBA" id="ARBA00031329"/>
    </source>
</evidence>
<name>A0AB34FQF5_9HYPO</name>
<evidence type="ECO:0000259" key="12">
    <source>
        <dbReference type="Pfam" id="PF04715"/>
    </source>
</evidence>
<dbReference type="SUPFAM" id="SSF52317">
    <property type="entry name" value="Class I glutamine amidotransferase-like"/>
    <property type="match status" value="1"/>
</dbReference>
<evidence type="ECO:0000256" key="9">
    <source>
        <dbReference type="ARBA" id="ARBA00031904"/>
    </source>
</evidence>
<dbReference type="Pfam" id="PF00425">
    <property type="entry name" value="Chorismate_bind"/>
    <property type="match status" value="1"/>
</dbReference>
<gene>
    <name evidence="13" type="primary">pabAB</name>
    <name evidence="13" type="ORF">O9K51_04930</name>
</gene>
<evidence type="ECO:0000313" key="14">
    <source>
        <dbReference type="Proteomes" id="UP001163105"/>
    </source>
</evidence>
<dbReference type="EMBL" id="JAQHRD010000004">
    <property type="protein sequence ID" value="KAJ6441382.1"/>
    <property type="molecule type" value="Genomic_DNA"/>
</dbReference>
<dbReference type="CDD" id="cd01743">
    <property type="entry name" value="GATase1_Anthranilate_Synthase"/>
    <property type="match status" value="1"/>
</dbReference>
<dbReference type="PRINTS" id="PR00097">
    <property type="entry name" value="ANTSNTHASEII"/>
</dbReference>
<evidence type="ECO:0000313" key="13">
    <source>
        <dbReference type="EMBL" id="KAJ6441382.1"/>
    </source>
</evidence>
<dbReference type="InterPro" id="IPR006221">
    <property type="entry name" value="TrpG/PapA_dom"/>
</dbReference>
<evidence type="ECO:0000256" key="6">
    <source>
        <dbReference type="ARBA" id="ARBA00022909"/>
    </source>
</evidence>
<evidence type="ECO:0000259" key="11">
    <source>
        <dbReference type="Pfam" id="PF00425"/>
    </source>
</evidence>
<dbReference type="Pfam" id="PF00117">
    <property type="entry name" value="GATase"/>
    <property type="match status" value="1"/>
</dbReference>
<sequence>MGTAKVLIIDHYDSYTNNILQLLQGTQLGQDGVAYPEWNVVIVRADQFSWDHFVTEILPSLDAIILSPGPGTPERESDFGFNTRLLQEIRIPILGICLGHQGIGTSFGAKIVHTPNIKHGQICKIHHRGVGVLKDLPQGFDGVRYNSLVLDTDSLSNELEVTAWTYDTEAPSTKVLMGIQHRDRPIFGTQWHPESVCSAYGKDIVKNFHDIVLDFWATGTPGNGWTKRSLSAGATLPQHVLQENVTEPVTVETPNPGPRTDKITSPYHIKSTSLGKGPAPQGIFHSLFRNESSDGEIWLDSAKVRDSHSRNSYMASADFSLSYSSQSGVLSLRQKGIKLRTEKLQTSYWTWLDQFHRQVIQDNTDTVSSSLLDQETEIGQPLLQVGLIGYFGYELKRESLPGYHYEPTVGEQEIDRPDSELIFASTVLRLDNYTGDWTMFNLIRRGDDDPIGSAIGAKEKIGLTEGEYHAFLSRVRETFSAPLSPPYVEPFSLPSFVALDDRDSYSETIRAARNAIREGETYELTLTTKFKAECPDVDPYALYLDLRERNPAPYSAFMHFAAYDNTILSSSPERFISVDANGVAEMKPIKGTLAVSPDFEENERRKKQLATDVKELAENLMIVDLIRSDLHNISPSSSIVVPKLLHVESYQTVHQVRNDSYNPHSQVAPSVGGVKVIERCFPPGSMTGAPKLRSVQILDGLEQRERGIYSGSIGYVCASGTVDQSVVIRTVVKSGEKLELSAGGAITWLSEEGNEWNEVLVKANAVANALPRQSLAVIESEA</sequence>
<dbReference type="EC" id="2.6.1.85" evidence="4"/>
<dbReference type="InterPro" id="IPR017926">
    <property type="entry name" value="GATASE"/>
</dbReference>
<dbReference type="Pfam" id="PF04715">
    <property type="entry name" value="Anth_synt_I_N"/>
    <property type="match status" value="1"/>
</dbReference>
<evidence type="ECO:0000256" key="5">
    <source>
        <dbReference type="ARBA" id="ARBA00022679"/>
    </source>
</evidence>
<protein>
    <recommendedName>
        <fullName evidence="4">aminodeoxychorismate synthase</fullName>
        <ecNumber evidence="4">2.6.1.85</ecNumber>
    </recommendedName>
    <alternativeName>
        <fullName evidence="8">Para-aminobenzoate synthase</fullName>
    </alternativeName>
    <alternativeName>
        <fullName evidence="9">p-aminobenzoic acid synthase</fullName>
    </alternativeName>
</protein>
<comment type="catalytic activity">
    <reaction evidence="1">
        <text>chorismate + L-glutamine = 4-amino-4-deoxychorismate + L-glutamate</text>
        <dbReference type="Rhea" id="RHEA:11672"/>
        <dbReference type="ChEBI" id="CHEBI:29748"/>
        <dbReference type="ChEBI" id="CHEBI:29985"/>
        <dbReference type="ChEBI" id="CHEBI:58359"/>
        <dbReference type="ChEBI" id="CHEBI:58406"/>
        <dbReference type="EC" id="2.6.1.85"/>
    </reaction>
</comment>
<evidence type="ECO:0000259" key="10">
    <source>
        <dbReference type="Pfam" id="PF00117"/>
    </source>
</evidence>
<dbReference type="NCBIfam" id="TIGR00566">
    <property type="entry name" value="trpG_papA"/>
    <property type="match status" value="1"/>
</dbReference>
<accession>A0AB34FQF5</accession>
<dbReference type="GO" id="GO:0046820">
    <property type="term" value="F:4-amino-4-deoxychorismate synthase activity"/>
    <property type="evidence" value="ECO:0007669"/>
    <property type="project" value="UniProtKB-EC"/>
</dbReference>
<dbReference type="GO" id="GO:0008153">
    <property type="term" value="P:4-aminobenzoate biosynthetic process"/>
    <property type="evidence" value="ECO:0007669"/>
    <property type="project" value="TreeGrafter"/>
</dbReference>
<evidence type="ECO:0000256" key="2">
    <source>
        <dbReference type="ARBA" id="ARBA00005009"/>
    </source>
</evidence>
<dbReference type="PRINTS" id="PR00099">
    <property type="entry name" value="CPSGATASE"/>
</dbReference>
<dbReference type="AlphaFoldDB" id="A0AB34FQF5"/>
<evidence type="ECO:0000256" key="7">
    <source>
        <dbReference type="ARBA" id="ARBA00022962"/>
    </source>
</evidence>
<dbReference type="PROSITE" id="PS51273">
    <property type="entry name" value="GATASE_TYPE_1"/>
    <property type="match status" value="1"/>
</dbReference>
<keyword evidence="5" id="KW-0808">Transferase</keyword>